<dbReference type="EMBL" id="JAVIJP010000028">
    <property type="protein sequence ID" value="KAL3634739.1"/>
    <property type="molecule type" value="Genomic_DNA"/>
</dbReference>
<dbReference type="PANTHER" id="PTHR36323:SF1">
    <property type="entry name" value="MYOTUBULARIN-LIKE PROTEIN"/>
    <property type="match status" value="1"/>
</dbReference>
<sequence>MGHEYDHHSLDHHRHFHRKTIFLPMFCRLSIKDIITLNHGHCKNPISAVSEPSSPKVSCMGQVNRNNRVTGFPSGAGSASISGATHHHRYSKLKRLFSGGKTLLPPTTASGGGVASISAGGGSRIRSRSFRYGGDVRKTKSKNENEQDCVRVVNIGEIDPPLPVVKRVAPPGVGGDEVNLWRRRFNGAAALKGLQIEQVTRLPNSNISSQRPTV</sequence>
<evidence type="ECO:0000313" key="2">
    <source>
        <dbReference type="Proteomes" id="UP001632038"/>
    </source>
</evidence>
<name>A0ABD3CYV1_9LAMI</name>
<organism evidence="1 2">
    <name type="scientific">Castilleja foliolosa</name>
    <dbReference type="NCBI Taxonomy" id="1961234"/>
    <lineage>
        <taxon>Eukaryota</taxon>
        <taxon>Viridiplantae</taxon>
        <taxon>Streptophyta</taxon>
        <taxon>Embryophyta</taxon>
        <taxon>Tracheophyta</taxon>
        <taxon>Spermatophyta</taxon>
        <taxon>Magnoliopsida</taxon>
        <taxon>eudicotyledons</taxon>
        <taxon>Gunneridae</taxon>
        <taxon>Pentapetalae</taxon>
        <taxon>asterids</taxon>
        <taxon>lamiids</taxon>
        <taxon>Lamiales</taxon>
        <taxon>Orobanchaceae</taxon>
        <taxon>Pedicularideae</taxon>
        <taxon>Castillejinae</taxon>
        <taxon>Castilleja</taxon>
    </lineage>
</organism>
<gene>
    <name evidence="1" type="ORF">CASFOL_021793</name>
</gene>
<dbReference type="AlphaFoldDB" id="A0ABD3CYV1"/>
<comment type="caution">
    <text evidence="1">The sequence shown here is derived from an EMBL/GenBank/DDBJ whole genome shotgun (WGS) entry which is preliminary data.</text>
</comment>
<proteinExistence type="predicted"/>
<dbReference type="PANTHER" id="PTHR36323">
    <property type="entry name" value="MYOTUBULARIN-LIKE PROTEIN"/>
    <property type="match status" value="1"/>
</dbReference>
<dbReference type="Proteomes" id="UP001632038">
    <property type="component" value="Unassembled WGS sequence"/>
</dbReference>
<keyword evidence="2" id="KW-1185">Reference proteome</keyword>
<reference evidence="2" key="1">
    <citation type="journal article" date="2024" name="IScience">
        <title>Strigolactones Initiate the Formation of Haustorium-like Structures in Castilleja.</title>
        <authorList>
            <person name="Buerger M."/>
            <person name="Peterson D."/>
            <person name="Chory J."/>
        </authorList>
    </citation>
    <scope>NUCLEOTIDE SEQUENCE [LARGE SCALE GENOMIC DNA]</scope>
</reference>
<accession>A0ABD3CYV1</accession>
<protein>
    <submittedName>
        <fullName evidence="1">Uncharacterized protein</fullName>
    </submittedName>
</protein>
<evidence type="ECO:0000313" key="1">
    <source>
        <dbReference type="EMBL" id="KAL3634739.1"/>
    </source>
</evidence>